<protein>
    <submittedName>
        <fullName evidence="2">Uncharacterized protein</fullName>
    </submittedName>
</protein>
<accession>A0AAE1B4W8</accession>
<dbReference type="Proteomes" id="UP001283361">
    <property type="component" value="Unassembled WGS sequence"/>
</dbReference>
<dbReference type="EMBL" id="JAWDGP010000601">
    <property type="protein sequence ID" value="KAK3798996.1"/>
    <property type="molecule type" value="Genomic_DNA"/>
</dbReference>
<dbReference type="AlphaFoldDB" id="A0AAE1B4W8"/>
<evidence type="ECO:0000313" key="3">
    <source>
        <dbReference type="Proteomes" id="UP001283361"/>
    </source>
</evidence>
<evidence type="ECO:0000256" key="1">
    <source>
        <dbReference type="SAM" id="MobiDB-lite"/>
    </source>
</evidence>
<feature type="region of interest" description="Disordered" evidence="1">
    <location>
        <begin position="71"/>
        <end position="91"/>
    </location>
</feature>
<proteinExistence type="predicted"/>
<sequence length="91" mass="10207">MECFTALPSASLTCSVLPLCHQQISYAPEVICFTFFASMISTRSAPNNMETKDGVKCRWQFITHGQDTQVTNQHAHMSSVAQRTQKSLPRK</sequence>
<gene>
    <name evidence="2" type="ORF">RRG08_016700</name>
</gene>
<comment type="caution">
    <text evidence="2">The sequence shown here is derived from an EMBL/GenBank/DDBJ whole genome shotgun (WGS) entry which is preliminary data.</text>
</comment>
<name>A0AAE1B4W8_9GAST</name>
<keyword evidence="3" id="KW-1185">Reference proteome</keyword>
<reference evidence="2" key="1">
    <citation type="journal article" date="2023" name="G3 (Bethesda)">
        <title>A reference genome for the long-term kleptoplast-retaining sea slug Elysia crispata morphotype clarki.</title>
        <authorList>
            <person name="Eastman K.E."/>
            <person name="Pendleton A.L."/>
            <person name="Shaikh M.A."/>
            <person name="Suttiyut T."/>
            <person name="Ogas R."/>
            <person name="Tomko P."/>
            <person name="Gavelis G."/>
            <person name="Widhalm J.R."/>
            <person name="Wisecaver J.H."/>
        </authorList>
    </citation>
    <scope>NUCLEOTIDE SEQUENCE</scope>
    <source>
        <strain evidence="2">ECLA1</strain>
    </source>
</reference>
<organism evidence="2 3">
    <name type="scientific">Elysia crispata</name>
    <name type="common">lettuce slug</name>
    <dbReference type="NCBI Taxonomy" id="231223"/>
    <lineage>
        <taxon>Eukaryota</taxon>
        <taxon>Metazoa</taxon>
        <taxon>Spiralia</taxon>
        <taxon>Lophotrochozoa</taxon>
        <taxon>Mollusca</taxon>
        <taxon>Gastropoda</taxon>
        <taxon>Heterobranchia</taxon>
        <taxon>Euthyneura</taxon>
        <taxon>Panpulmonata</taxon>
        <taxon>Sacoglossa</taxon>
        <taxon>Placobranchoidea</taxon>
        <taxon>Plakobranchidae</taxon>
        <taxon>Elysia</taxon>
    </lineage>
</organism>
<evidence type="ECO:0000313" key="2">
    <source>
        <dbReference type="EMBL" id="KAK3798996.1"/>
    </source>
</evidence>